<gene>
    <name evidence="4" type="ordered locus">Tery_3680</name>
</gene>
<dbReference type="InterPro" id="IPR050493">
    <property type="entry name" value="FAD-dep_Monooxygenase_BioMet"/>
</dbReference>
<evidence type="ECO:0000259" key="3">
    <source>
        <dbReference type="Pfam" id="PF01494"/>
    </source>
</evidence>
<dbReference type="STRING" id="203124.Tery_3680"/>
<sequence>MKLQQTEPFLGENSSPKIDYDVAIVGAGPVGLATALGLRQRGIENIIVLDQTKVFRKVGQVIDLLPNGLKALKYIDSKAYKNIKATIDQPNNSLQTSQKTGTEKKQPPPEWDVINVNGQKICPFPLRYDGYFQNYEEGRVPIYWYELQTQLRKLLPVECVKANHRCISVVTEPEFECVRADFLSDQEVETNPYSHWNDPQEKNKISGVNSSQYPESEITSIRAKLLLGVDGINSKVRQVIYKNTLYSGYSQPEYSGIGAIGNGGTLQVAEALSEEIKERFFHSSPNIVTIKNNQIPDSDVPRMILFSLQPCQFGYLLHGAFPLESLLEKSGEELIDIAVEELKKAGFPEIIQQLVALSDPDQIIQRPYYTHHATVSTPEQPKWNMGRVVLAGDAAHGMPPFIGQGANQGLEDAAAIATLVAEINKQNKWDDITAIEAAFSKYEALRRPFVTYIQQQTLIGRPFSSSEKLQKYHQAVFSRNIEEAMQTLL</sequence>
<keyword evidence="1" id="KW-0560">Oxidoreductase</keyword>
<feature type="domain" description="FAD-binding" evidence="3">
    <location>
        <begin position="349"/>
        <end position="452"/>
    </location>
</feature>
<dbReference type="InterPro" id="IPR002938">
    <property type="entry name" value="FAD-bd"/>
</dbReference>
<dbReference type="SUPFAM" id="SSF51905">
    <property type="entry name" value="FAD/NAD(P)-binding domain"/>
    <property type="match status" value="1"/>
</dbReference>
<dbReference type="InterPro" id="IPR036188">
    <property type="entry name" value="FAD/NAD-bd_sf"/>
</dbReference>
<dbReference type="KEGG" id="ter:Tery_3680"/>
<dbReference type="PRINTS" id="PR00420">
    <property type="entry name" value="RNGMNOXGNASE"/>
</dbReference>
<evidence type="ECO:0000313" key="4">
    <source>
        <dbReference type="EMBL" id="ABG52741.1"/>
    </source>
</evidence>
<keyword evidence="2 4" id="KW-0503">Monooxygenase</keyword>
<dbReference type="PANTHER" id="PTHR13789:SF309">
    <property type="entry name" value="PUTATIVE (AFU_ORTHOLOGUE AFUA_6G14510)-RELATED"/>
    <property type="match status" value="1"/>
</dbReference>
<protein>
    <submittedName>
        <fullName evidence="4">Monooxygenase, FAD-binding</fullName>
    </submittedName>
</protein>
<name>Q10YD3_TRIEI</name>
<feature type="domain" description="FAD-binding" evidence="3">
    <location>
        <begin position="19"/>
        <end position="48"/>
    </location>
</feature>
<dbReference type="PANTHER" id="PTHR13789">
    <property type="entry name" value="MONOOXYGENASE"/>
    <property type="match status" value="1"/>
</dbReference>
<dbReference type="Gene3D" id="3.50.50.60">
    <property type="entry name" value="FAD/NAD(P)-binding domain"/>
    <property type="match status" value="2"/>
</dbReference>
<dbReference type="GO" id="GO:0004497">
    <property type="term" value="F:monooxygenase activity"/>
    <property type="evidence" value="ECO:0007669"/>
    <property type="project" value="UniProtKB-KW"/>
</dbReference>
<evidence type="ECO:0000256" key="2">
    <source>
        <dbReference type="ARBA" id="ARBA00023033"/>
    </source>
</evidence>
<proteinExistence type="predicted"/>
<dbReference type="EMBL" id="CP000393">
    <property type="protein sequence ID" value="ABG52741.1"/>
    <property type="molecule type" value="Genomic_DNA"/>
</dbReference>
<dbReference type="RefSeq" id="WP_011613073.1">
    <property type="nucleotide sequence ID" value="NC_008312.1"/>
</dbReference>
<organism evidence="4">
    <name type="scientific">Trichodesmium erythraeum (strain IMS101)</name>
    <dbReference type="NCBI Taxonomy" id="203124"/>
    <lineage>
        <taxon>Bacteria</taxon>
        <taxon>Bacillati</taxon>
        <taxon>Cyanobacteriota</taxon>
        <taxon>Cyanophyceae</taxon>
        <taxon>Oscillatoriophycideae</taxon>
        <taxon>Oscillatoriales</taxon>
        <taxon>Microcoleaceae</taxon>
        <taxon>Trichodesmium</taxon>
    </lineage>
</organism>
<dbReference type="AlphaFoldDB" id="Q10YD3"/>
<dbReference type="OrthoDB" id="9766816at2"/>
<dbReference type="Pfam" id="PF01494">
    <property type="entry name" value="FAD_binding_3"/>
    <property type="match status" value="2"/>
</dbReference>
<accession>Q10YD3</accession>
<evidence type="ECO:0000256" key="1">
    <source>
        <dbReference type="ARBA" id="ARBA00023002"/>
    </source>
</evidence>
<dbReference type="HOGENOM" id="CLU_557717_0_0_3"/>
<dbReference type="GO" id="GO:0071949">
    <property type="term" value="F:FAD binding"/>
    <property type="evidence" value="ECO:0007669"/>
    <property type="project" value="InterPro"/>
</dbReference>
<dbReference type="eggNOG" id="COG0654">
    <property type="taxonomic scope" value="Bacteria"/>
</dbReference>
<reference evidence="4" key="1">
    <citation type="submission" date="2006-06" db="EMBL/GenBank/DDBJ databases">
        <title>Complete sequence of Trichodesmium erythraeum IMS101.</title>
        <authorList>
            <consortium name="US DOE Joint Genome Institute"/>
            <person name="Copeland A."/>
            <person name="Lucas S."/>
            <person name="Lapidus A."/>
            <person name="Barry K."/>
            <person name="Detter J.C."/>
            <person name="Glavina del Rio T."/>
            <person name="Hammon N."/>
            <person name="Israni S."/>
            <person name="Dalin E."/>
            <person name="Tice H."/>
            <person name="Pitluck S."/>
            <person name="Kiss H."/>
            <person name="Munk A.C."/>
            <person name="Brettin T."/>
            <person name="Bruce D."/>
            <person name="Han C."/>
            <person name="Tapia R."/>
            <person name="Gilna P."/>
            <person name="Schmutz J."/>
            <person name="Larimer F."/>
            <person name="Land M."/>
            <person name="Hauser L."/>
            <person name="Kyrpides N."/>
            <person name="Kim E."/>
            <person name="Richardson P."/>
        </authorList>
    </citation>
    <scope>NUCLEOTIDE SEQUENCE [LARGE SCALE GENOMIC DNA]</scope>
    <source>
        <strain evidence="4">IMS101</strain>
    </source>
</reference>